<proteinExistence type="inferred from homology"/>
<dbReference type="GO" id="GO:0004417">
    <property type="term" value="F:hydroxyethylthiazole kinase activity"/>
    <property type="evidence" value="ECO:0007669"/>
    <property type="project" value="UniProtKB-UniRule"/>
</dbReference>
<keyword evidence="5 11" id="KW-0479">Metal-binding</keyword>
<dbReference type="NCBIfam" id="NF006830">
    <property type="entry name" value="PRK09355.1"/>
    <property type="match status" value="1"/>
</dbReference>
<comment type="cofactor">
    <cofactor evidence="2 11">
        <name>Mg(2+)</name>
        <dbReference type="ChEBI" id="CHEBI:18420"/>
    </cofactor>
</comment>
<dbReference type="GO" id="GO:0009229">
    <property type="term" value="P:thiamine diphosphate biosynthetic process"/>
    <property type="evidence" value="ECO:0007669"/>
    <property type="project" value="UniProtKB-UniRule"/>
</dbReference>
<evidence type="ECO:0000256" key="9">
    <source>
        <dbReference type="ARBA" id="ARBA00022842"/>
    </source>
</evidence>
<evidence type="ECO:0000256" key="11">
    <source>
        <dbReference type="HAMAP-Rule" id="MF_00228"/>
    </source>
</evidence>
<comment type="function">
    <text evidence="11">Catalyzes the phosphorylation of the hydroxyl group of 4-methyl-5-beta-hydroxyethylthiazole (THZ).</text>
</comment>
<comment type="caution">
    <text evidence="12">The sequence shown here is derived from an EMBL/GenBank/DDBJ whole genome shotgun (WGS) entry which is preliminary data.</text>
</comment>
<comment type="catalytic activity">
    <reaction evidence="1 11">
        <text>5-(2-hydroxyethyl)-4-methylthiazole + ATP = 4-methyl-5-(2-phosphooxyethyl)-thiazole + ADP + H(+)</text>
        <dbReference type="Rhea" id="RHEA:24212"/>
        <dbReference type="ChEBI" id="CHEBI:15378"/>
        <dbReference type="ChEBI" id="CHEBI:17957"/>
        <dbReference type="ChEBI" id="CHEBI:30616"/>
        <dbReference type="ChEBI" id="CHEBI:58296"/>
        <dbReference type="ChEBI" id="CHEBI:456216"/>
        <dbReference type="EC" id="2.7.1.50"/>
    </reaction>
</comment>
<dbReference type="AlphaFoldDB" id="A0A9D2USM2"/>
<accession>A0A9D2USM2</accession>
<feature type="binding site" evidence="11">
    <location>
        <position position="176"/>
    </location>
    <ligand>
        <name>ATP</name>
        <dbReference type="ChEBI" id="CHEBI:30616"/>
    </ligand>
</feature>
<evidence type="ECO:0000256" key="10">
    <source>
        <dbReference type="ARBA" id="ARBA00022977"/>
    </source>
</evidence>
<dbReference type="PRINTS" id="PR01099">
    <property type="entry name" value="HYETHTZKNASE"/>
</dbReference>
<sequence length="277" mass="29726">MNTSSSHLEHMLLEQICEAWHQLQQEQPLVHIMTNVVASNYVANVLLAANASPAMIDNPYEAESFINIAAALSLNLGTPTSEQVEAMQIAARTAHSLGKPWVLDPVGYGSVLHWRSAVVDQLINDQPTILRGNASEIGSMAGKKTESKGVGSTVDSAEVYLQAQCLLEQTPCIAISGESDYIISRDYPVLQVLGGSYLQPRVTATGCALGALIAAYSAVAAPVIAALAAHVHFSIAGQRAFQTSRQLGHFNVAFLNEIHQLNIDSMSQQANFKILHP</sequence>
<keyword evidence="10 11" id="KW-0784">Thiamine biosynthesis</keyword>
<reference evidence="12" key="1">
    <citation type="journal article" date="2021" name="PeerJ">
        <title>Extensive microbial diversity within the chicken gut microbiome revealed by metagenomics and culture.</title>
        <authorList>
            <person name="Gilroy R."/>
            <person name="Ravi A."/>
            <person name="Getino M."/>
            <person name="Pursley I."/>
            <person name="Horton D.L."/>
            <person name="Alikhan N.F."/>
            <person name="Baker D."/>
            <person name="Gharbi K."/>
            <person name="Hall N."/>
            <person name="Watson M."/>
            <person name="Adriaenssens E.M."/>
            <person name="Foster-Nyarko E."/>
            <person name="Jarju S."/>
            <person name="Secka A."/>
            <person name="Antonio M."/>
            <person name="Oren A."/>
            <person name="Chaudhuri R.R."/>
            <person name="La Ragione R."/>
            <person name="Hildebrand F."/>
            <person name="Pallen M.J."/>
        </authorList>
    </citation>
    <scope>NUCLEOTIDE SEQUENCE</scope>
    <source>
        <strain evidence="12">CHK135-1449</strain>
    </source>
</reference>
<dbReference type="Gene3D" id="3.40.1190.20">
    <property type="match status" value="1"/>
</dbReference>
<keyword evidence="9 11" id="KW-0460">Magnesium</keyword>
<comment type="pathway">
    <text evidence="3 11">Cofactor biosynthesis; thiamine diphosphate biosynthesis; 4-methyl-5-(2-phosphoethyl)-thiazole from 5-(2-hydroxyethyl)-4-methylthiazole: step 1/1.</text>
</comment>
<dbReference type="CDD" id="cd01170">
    <property type="entry name" value="THZ_kinase"/>
    <property type="match status" value="1"/>
</dbReference>
<dbReference type="PIRSF" id="PIRSF000513">
    <property type="entry name" value="Thz_kinase"/>
    <property type="match status" value="1"/>
</dbReference>
<evidence type="ECO:0000313" key="12">
    <source>
        <dbReference type="EMBL" id="HJF27853.1"/>
    </source>
</evidence>
<dbReference type="GO" id="GO:0009228">
    <property type="term" value="P:thiamine biosynthetic process"/>
    <property type="evidence" value="ECO:0007669"/>
    <property type="project" value="UniProtKB-KW"/>
</dbReference>
<evidence type="ECO:0000256" key="6">
    <source>
        <dbReference type="ARBA" id="ARBA00022741"/>
    </source>
</evidence>
<feature type="binding site" evidence="11">
    <location>
        <position position="131"/>
    </location>
    <ligand>
        <name>ATP</name>
        <dbReference type="ChEBI" id="CHEBI:30616"/>
    </ligand>
</feature>
<name>A0A9D2USM2_ACILW</name>
<dbReference type="Proteomes" id="UP000787156">
    <property type="component" value="Unassembled WGS sequence"/>
</dbReference>
<feature type="binding site" evidence="11">
    <location>
        <position position="55"/>
    </location>
    <ligand>
        <name>substrate</name>
    </ligand>
</feature>
<evidence type="ECO:0000256" key="1">
    <source>
        <dbReference type="ARBA" id="ARBA00001771"/>
    </source>
</evidence>
<keyword evidence="6 11" id="KW-0547">Nucleotide-binding</keyword>
<keyword evidence="4 11" id="KW-0808">Transferase</keyword>
<evidence type="ECO:0000256" key="2">
    <source>
        <dbReference type="ARBA" id="ARBA00001946"/>
    </source>
</evidence>
<dbReference type="HAMAP" id="MF_00228">
    <property type="entry name" value="Thz_kinase"/>
    <property type="match status" value="1"/>
</dbReference>
<keyword evidence="7 11" id="KW-0418">Kinase</keyword>
<dbReference type="EMBL" id="DYWX01000068">
    <property type="protein sequence ID" value="HJF27853.1"/>
    <property type="molecule type" value="Genomic_DNA"/>
</dbReference>
<reference evidence="12" key="2">
    <citation type="submission" date="2021-09" db="EMBL/GenBank/DDBJ databases">
        <authorList>
            <person name="Gilroy R."/>
        </authorList>
    </citation>
    <scope>NUCLEOTIDE SEQUENCE</scope>
    <source>
        <strain evidence="12">CHK135-1449</strain>
    </source>
</reference>
<evidence type="ECO:0000256" key="4">
    <source>
        <dbReference type="ARBA" id="ARBA00022679"/>
    </source>
</evidence>
<feature type="binding site" evidence="11">
    <location>
        <position position="204"/>
    </location>
    <ligand>
        <name>substrate</name>
    </ligand>
</feature>
<dbReference type="GO" id="GO:0000287">
    <property type="term" value="F:magnesium ion binding"/>
    <property type="evidence" value="ECO:0007669"/>
    <property type="project" value="UniProtKB-UniRule"/>
</dbReference>
<keyword evidence="8 11" id="KW-0067">ATP-binding</keyword>
<dbReference type="GO" id="GO:0005524">
    <property type="term" value="F:ATP binding"/>
    <property type="evidence" value="ECO:0007669"/>
    <property type="project" value="UniProtKB-UniRule"/>
</dbReference>
<dbReference type="EC" id="2.7.1.50" evidence="11"/>
<comment type="similarity">
    <text evidence="11">Belongs to the Thz kinase family.</text>
</comment>
<evidence type="ECO:0000313" key="13">
    <source>
        <dbReference type="Proteomes" id="UP000787156"/>
    </source>
</evidence>
<organism evidence="12 13">
    <name type="scientific">Acinetobacter lwoffii</name>
    <dbReference type="NCBI Taxonomy" id="28090"/>
    <lineage>
        <taxon>Bacteria</taxon>
        <taxon>Pseudomonadati</taxon>
        <taxon>Pseudomonadota</taxon>
        <taxon>Gammaproteobacteria</taxon>
        <taxon>Moraxellales</taxon>
        <taxon>Moraxellaceae</taxon>
        <taxon>Acinetobacter</taxon>
    </lineage>
</organism>
<dbReference type="InterPro" id="IPR029056">
    <property type="entry name" value="Ribokinase-like"/>
</dbReference>
<evidence type="ECO:0000256" key="3">
    <source>
        <dbReference type="ARBA" id="ARBA00004868"/>
    </source>
</evidence>
<evidence type="ECO:0000256" key="5">
    <source>
        <dbReference type="ARBA" id="ARBA00022723"/>
    </source>
</evidence>
<evidence type="ECO:0000256" key="8">
    <source>
        <dbReference type="ARBA" id="ARBA00022840"/>
    </source>
</evidence>
<protein>
    <recommendedName>
        <fullName evidence="11">Hydroxyethylthiazole kinase</fullName>
        <ecNumber evidence="11">2.7.1.50</ecNumber>
    </recommendedName>
    <alternativeName>
        <fullName evidence="11">4-methyl-5-beta-hydroxyethylthiazole kinase</fullName>
        <shortName evidence="11">TH kinase</shortName>
        <shortName evidence="11">Thz kinase</shortName>
    </alternativeName>
</protein>
<dbReference type="InterPro" id="IPR000417">
    <property type="entry name" value="Hyethyz_kinase"/>
</dbReference>
<gene>
    <name evidence="11 12" type="primary">thiM</name>
    <name evidence="12" type="ORF">K8V79_06350</name>
</gene>
<dbReference type="Pfam" id="PF02110">
    <property type="entry name" value="HK"/>
    <property type="match status" value="1"/>
</dbReference>
<dbReference type="SUPFAM" id="SSF53613">
    <property type="entry name" value="Ribokinase-like"/>
    <property type="match status" value="1"/>
</dbReference>
<evidence type="ECO:0000256" key="7">
    <source>
        <dbReference type="ARBA" id="ARBA00022777"/>
    </source>
</evidence>